<evidence type="ECO:0000313" key="2">
    <source>
        <dbReference type="EMBL" id="ALU98507.1"/>
    </source>
</evidence>
<dbReference type="Proteomes" id="UP000064183">
    <property type="component" value="Plasmid SGLP1"/>
</dbReference>
<name>A0A0U3LTJ9_STRGL</name>
<geneLocation type="plasmid" evidence="2 3">
    <name>SGLP1</name>
</geneLocation>
<reference evidence="2 3" key="1">
    <citation type="journal article" date="2012" name="J. Bacteriol.">
        <title>Draft genome sequence of Streptomyces globisporus C-1027, which produces an antitumor antibiotic consisting of a nine-membered enediyne with a chromoprotein.</title>
        <authorList>
            <person name="Wang L."/>
            <person name="Wang S."/>
            <person name="He Q."/>
            <person name="Yu T."/>
            <person name="Li Q."/>
            <person name="Hong B."/>
        </authorList>
    </citation>
    <scope>NUCLEOTIDE SEQUENCE [LARGE SCALE GENOMIC DNA]</scope>
    <source>
        <strain evidence="2 3">C-1027</strain>
        <plasmid evidence="2 3">SGLP1</plasmid>
    </source>
</reference>
<evidence type="ECO:0000256" key="1">
    <source>
        <dbReference type="SAM" id="MobiDB-lite"/>
    </source>
</evidence>
<organism evidence="2 3">
    <name type="scientific">Streptomyces globisporus C-1027</name>
    <dbReference type="NCBI Taxonomy" id="1172567"/>
    <lineage>
        <taxon>Bacteria</taxon>
        <taxon>Bacillati</taxon>
        <taxon>Actinomycetota</taxon>
        <taxon>Actinomycetes</taxon>
        <taxon>Kitasatosporales</taxon>
        <taxon>Streptomycetaceae</taxon>
        <taxon>Streptomyces</taxon>
    </lineage>
</organism>
<sequence>MSDPLNREKKNPLADVAASPDATARYLADVQRVLLDIGGNLEILAREIHLHCRHTHVEGDRFYDAWMRARPVEKALKDVLKNVEGVTKGLEKSAYQRRAHDEAVAAADAKRKEKALEKARKKNPPQLNSTQGNTGQVPQQGNVRYDEPASIYDLRSDRRSA</sequence>
<accession>A0A0U3LTJ9</accession>
<dbReference type="KEGG" id="sgb:WQO_34265"/>
<keyword evidence="2" id="KW-0614">Plasmid</keyword>
<feature type="compositionally biased region" description="Basic and acidic residues" evidence="1">
    <location>
        <begin position="98"/>
        <end position="118"/>
    </location>
</feature>
<evidence type="ECO:0000313" key="3">
    <source>
        <dbReference type="Proteomes" id="UP000064183"/>
    </source>
</evidence>
<dbReference type="RefSeq" id="WP_010064740.1">
    <property type="nucleotide sequence ID" value="NZ_CP013739.1"/>
</dbReference>
<protein>
    <submittedName>
        <fullName evidence="2">Uncharacterized protein</fullName>
    </submittedName>
</protein>
<dbReference type="EMBL" id="CP013739">
    <property type="protein sequence ID" value="ALU98507.1"/>
    <property type="molecule type" value="Genomic_DNA"/>
</dbReference>
<dbReference type="GeneID" id="27787513"/>
<gene>
    <name evidence="2" type="ORF">WQO_34265</name>
</gene>
<feature type="compositionally biased region" description="Polar residues" evidence="1">
    <location>
        <begin position="125"/>
        <end position="142"/>
    </location>
</feature>
<proteinExistence type="predicted"/>
<feature type="region of interest" description="Disordered" evidence="1">
    <location>
        <begin position="94"/>
        <end position="161"/>
    </location>
</feature>
<dbReference type="AlphaFoldDB" id="A0A0U3LTJ9"/>